<evidence type="ECO:0000259" key="6">
    <source>
        <dbReference type="SMART" id="SM00900"/>
    </source>
</evidence>
<name>A0A315XUV6_RUMFL</name>
<keyword evidence="4" id="KW-0288">FMN</keyword>
<dbReference type="InterPro" id="IPR007329">
    <property type="entry name" value="FMN-bd"/>
</dbReference>
<evidence type="ECO:0000256" key="4">
    <source>
        <dbReference type="ARBA" id="ARBA00022643"/>
    </source>
</evidence>
<dbReference type="PIRSF" id="PIRSF006091">
    <property type="entry name" value="E_trnsport_RnfG"/>
    <property type="match status" value="1"/>
</dbReference>
<dbReference type="Pfam" id="PF04205">
    <property type="entry name" value="FMN_bind"/>
    <property type="match status" value="1"/>
</dbReference>
<sequence length="175" mass="18943">MKDKVKPTLVLTVICVIASLLLVFAYELTKDRIAEQKDQKFSSSVEALFGKTECRIVDLKCKYDEVETIAVTPDKKTVVQVCTDGYSKDGINILVGIDEQGAVSGIEFVSLGETPGLGSKVRDESDFRKQFYGLTAPSESFDAVSGATFSSKGMKHAVDTALNAYNENKEAILGG</sequence>
<dbReference type="Proteomes" id="UP000245720">
    <property type="component" value="Unassembled WGS sequence"/>
</dbReference>
<evidence type="ECO:0000256" key="3">
    <source>
        <dbReference type="ARBA" id="ARBA00022630"/>
    </source>
</evidence>
<dbReference type="OrthoDB" id="9794010at2"/>
<accession>A0A315XUV6</accession>
<dbReference type="GO" id="GO:0009055">
    <property type="term" value="F:electron transfer activity"/>
    <property type="evidence" value="ECO:0007669"/>
    <property type="project" value="InterPro"/>
</dbReference>
<dbReference type="PANTHER" id="PTHR36118">
    <property type="entry name" value="ION-TRANSLOCATING OXIDOREDUCTASE COMPLEX SUBUNIT G"/>
    <property type="match status" value="1"/>
</dbReference>
<dbReference type="EMBL" id="QGDI01000012">
    <property type="protein sequence ID" value="PWJ10827.1"/>
    <property type="molecule type" value="Genomic_DNA"/>
</dbReference>
<organism evidence="7 8">
    <name type="scientific">Ruminococcus flavefaciens</name>
    <dbReference type="NCBI Taxonomy" id="1265"/>
    <lineage>
        <taxon>Bacteria</taxon>
        <taxon>Bacillati</taxon>
        <taxon>Bacillota</taxon>
        <taxon>Clostridia</taxon>
        <taxon>Eubacteriales</taxon>
        <taxon>Oscillospiraceae</taxon>
        <taxon>Ruminococcus</taxon>
    </lineage>
</organism>
<gene>
    <name evidence="7" type="ORF">IE37_02869</name>
</gene>
<evidence type="ECO:0000256" key="2">
    <source>
        <dbReference type="ARBA" id="ARBA00022553"/>
    </source>
</evidence>
<dbReference type="Gene3D" id="3.90.1010.20">
    <property type="match status" value="1"/>
</dbReference>
<evidence type="ECO:0000313" key="8">
    <source>
        <dbReference type="Proteomes" id="UP000245720"/>
    </source>
</evidence>
<keyword evidence="5" id="KW-0249">Electron transport</keyword>
<dbReference type="GO" id="GO:0005886">
    <property type="term" value="C:plasma membrane"/>
    <property type="evidence" value="ECO:0007669"/>
    <property type="project" value="InterPro"/>
</dbReference>
<protein>
    <submittedName>
        <fullName evidence="7">Electron transport complex protein RnfG</fullName>
    </submittedName>
</protein>
<keyword evidence="1" id="KW-0813">Transport</keyword>
<dbReference type="PANTHER" id="PTHR36118:SF1">
    <property type="entry name" value="ION-TRANSLOCATING OXIDOREDUCTASE COMPLEX SUBUNIT G"/>
    <property type="match status" value="1"/>
</dbReference>
<dbReference type="GO" id="GO:0010181">
    <property type="term" value="F:FMN binding"/>
    <property type="evidence" value="ECO:0007669"/>
    <property type="project" value="InterPro"/>
</dbReference>
<proteinExistence type="predicted"/>
<evidence type="ECO:0000256" key="5">
    <source>
        <dbReference type="ARBA" id="ARBA00022982"/>
    </source>
</evidence>
<dbReference type="GO" id="GO:0022900">
    <property type="term" value="P:electron transport chain"/>
    <property type="evidence" value="ECO:0007669"/>
    <property type="project" value="InterPro"/>
</dbReference>
<dbReference type="RefSeq" id="WP_109727576.1">
    <property type="nucleotide sequence ID" value="NZ_QGDI01000012.1"/>
</dbReference>
<keyword evidence="3" id="KW-0285">Flavoprotein</keyword>
<comment type="caution">
    <text evidence="7">The sequence shown here is derived from an EMBL/GenBank/DDBJ whole genome shotgun (WGS) entry which is preliminary data.</text>
</comment>
<dbReference type="STRING" id="1265.SAMN02910280_0748"/>
<feature type="domain" description="FMN-binding" evidence="6">
    <location>
        <begin position="85"/>
        <end position="165"/>
    </location>
</feature>
<evidence type="ECO:0000256" key="1">
    <source>
        <dbReference type="ARBA" id="ARBA00022448"/>
    </source>
</evidence>
<dbReference type="InterPro" id="IPR010209">
    <property type="entry name" value="Ion_transpt_RnfG/RsxG"/>
</dbReference>
<dbReference type="SMART" id="SM00900">
    <property type="entry name" value="FMN_bind"/>
    <property type="match status" value="1"/>
</dbReference>
<dbReference type="AlphaFoldDB" id="A0A315XUV6"/>
<keyword evidence="2" id="KW-0597">Phosphoprotein</keyword>
<reference evidence="7 8" key="1">
    <citation type="submission" date="2018-05" db="EMBL/GenBank/DDBJ databases">
        <title>The Hungate 1000. A catalogue of reference genomes from the rumen microbiome.</title>
        <authorList>
            <person name="Kelly W."/>
        </authorList>
    </citation>
    <scope>NUCLEOTIDE SEQUENCE [LARGE SCALE GENOMIC DNA]</scope>
    <source>
        <strain evidence="7 8">SAb67</strain>
    </source>
</reference>
<evidence type="ECO:0000313" key="7">
    <source>
        <dbReference type="EMBL" id="PWJ10827.1"/>
    </source>
</evidence>